<dbReference type="Proteomes" id="UP001165740">
    <property type="component" value="Chromosome 15"/>
</dbReference>
<evidence type="ECO:0000313" key="2">
    <source>
        <dbReference type="Proteomes" id="UP001165740"/>
    </source>
</evidence>
<dbReference type="OrthoDB" id="10277524at2759"/>
<reference evidence="3" key="1">
    <citation type="submission" date="2025-08" db="UniProtKB">
        <authorList>
            <consortium name="RefSeq"/>
        </authorList>
    </citation>
    <scope>IDENTIFICATION</scope>
</reference>
<keyword evidence="2" id="KW-1185">Reference proteome</keyword>
<dbReference type="AlphaFoldDB" id="A0A9W2Z1I1"/>
<accession>A0A9W2Z1I1</accession>
<gene>
    <name evidence="3" type="primary">LOC106058897</name>
</gene>
<name>A0A9W2Z1I1_BIOGL</name>
<dbReference type="RefSeq" id="XP_055868797.1">
    <property type="nucleotide sequence ID" value="XM_056012822.1"/>
</dbReference>
<feature type="chain" id="PRO_5040958152" evidence="1">
    <location>
        <begin position="19"/>
        <end position="296"/>
    </location>
</feature>
<protein>
    <submittedName>
        <fullName evidence="3">Uncharacterized protein LOC106058897 isoform X1</fullName>
    </submittedName>
</protein>
<evidence type="ECO:0000313" key="3">
    <source>
        <dbReference type="RefSeq" id="XP_055868797.1"/>
    </source>
</evidence>
<organism evidence="2 3">
    <name type="scientific">Biomphalaria glabrata</name>
    <name type="common">Bloodfluke planorb</name>
    <name type="synonym">Freshwater snail</name>
    <dbReference type="NCBI Taxonomy" id="6526"/>
    <lineage>
        <taxon>Eukaryota</taxon>
        <taxon>Metazoa</taxon>
        <taxon>Spiralia</taxon>
        <taxon>Lophotrochozoa</taxon>
        <taxon>Mollusca</taxon>
        <taxon>Gastropoda</taxon>
        <taxon>Heterobranchia</taxon>
        <taxon>Euthyneura</taxon>
        <taxon>Panpulmonata</taxon>
        <taxon>Hygrophila</taxon>
        <taxon>Lymnaeoidea</taxon>
        <taxon>Planorbidae</taxon>
        <taxon>Biomphalaria</taxon>
    </lineage>
</organism>
<proteinExistence type="predicted"/>
<feature type="signal peptide" evidence="1">
    <location>
        <begin position="1"/>
        <end position="18"/>
    </location>
</feature>
<dbReference type="GeneID" id="106058897"/>
<keyword evidence="1" id="KW-0732">Signal</keyword>
<evidence type="ECO:0000256" key="1">
    <source>
        <dbReference type="SAM" id="SignalP"/>
    </source>
</evidence>
<sequence length="296" mass="33566">MYLLLLLTLTLFPLVMWCQRTVRASWNLEGGRRSLKADLKNGSNDFPRNLTDGSCLISNMKVFKNNVVFTLPGLSRCTKHICRNGKIEVYEHACDFEGQCYLANSTFQLRCIVYKCMVQMMPLARRTQVALLENNCIDMFGQCHKPGARFPVHKDGITYGSCTCKTDLTGNRINVCKTICEIDGKVYAENQTFERDGKPCMKYVCDHGTARVIEAGCLFKNKCYPPGEVINNQCKQFKCVQKDNSGYLTFEIEYFQASCMDDKGVCRSPGEIFPYKQYKRCECGVKGMVISLSCLS</sequence>